<evidence type="ECO:0000313" key="10">
    <source>
        <dbReference type="Proteomes" id="UP000321250"/>
    </source>
</evidence>
<evidence type="ECO:0000256" key="4">
    <source>
        <dbReference type="ARBA" id="ARBA00022989"/>
    </source>
</evidence>
<dbReference type="PANTHER" id="PTHR30509:SF9">
    <property type="entry name" value="MULTIDRUG RESISTANCE PROTEIN MDTO"/>
    <property type="match status" value="1"/>
</dbReference>
<feature type="transmembrane region" description="Helical" evidence="7">
    <location>
        <begin position="146"/>
        <end position="163"/>
    </location>
</feature>
<dbReference type="PANTHER" id="PTHR30509">
    <property type="entry name" value="P-HYDROXYBENZOIC ACID EFFLUX PUMP SUBUNIT-RELATED"/>
    <property type="match status" value="1"/>
</dbReference>
<comment type="caution">
    <text evidence="9">The sequence shown here is derived from an EMBL/GenBank/DDBJ whole genome shotgun (WGS) entry which is preliminary data.</text>
</comment>
<reference evidence="9 10" key="1">
    <citation type="journal article" date="2013" name="Antonie Van Leeuwenhoek">
        <title>Sphingomonas ginsenosidivorax sp. nov., with the ability to transform ginsenosides.</title>
        <authorList>
            <person name="Jin X.F."/>
            <person name="Kim J.K."/>
            <person name="Liu Q.M."/>
            <person name="Kang M.S."/>
            <person name="He D."/>
            <person name="Jin F.X."/>
            <person name="Kim S.C."/>
            <person name="Im W.T."/>
        </authorList>
    </citation>
    <scope>NUCLEOTIDE SEQUENCE [LARGE SCALE GENOMIC DNA]</scope>
    <source>
        <strain evidence="9 10">KHI67</strain>
    </source>
</reference>
<feature type="domain" description="Integral membrane bound transporter" evidence="8">
    <location>
        <begin position="34"/>
        <end position="155"/>
    </location>
</feature>
<keyword evidence="4 7" id="KW-1133">Transmembrane helix</keyword>
<dbReference type="RefSeq" id="WP_147082812.1">
    <property type="nucleotide sequence ID" value="NZ_VOQR01000001.1"/>
</dbReference>
<feature type="transmembrane region" description="Helical" evidence="7">
    <location>
        <begin position="45"/>
        <end position="63"/>
    </location>
</feature>
<evidence type="ECO:0000259" key="8">
    <source>
        <dbReference type="Pfam" id="PF13515"/>
    </source>
</evidence>
<feature type="transmembrane region" description="Helical" evidence="7">
    <location>
        <begin position="94"/>
        <end position="111"/>
    </location>
</feature>
<dbReference type="AlphaFoldDB" id="A0A5C6UGD3"/>
<keyword evidence="10" id="KW-1185">Reference proteome</keyword>
<name>A0A5C6UGD3_9SPHN</name>
<evidence type="ECO:0000313" key="9">
    <source>
        <dbReference type="EMBL" id="TXC71534.1"/>
    </source>
</evidence>
<accession>A0A5C6UGD3</accession>
<evidence type="ECO:0000256" key="1">
    <source>
        <dbReference type="ARBA" id="ARBA00004651"/>
    </source>
</evidence>
<feature type="transmembrane region" description="Helical" evidence="7">
    <location>
        <begin position="118"/>
        <end position="140"/>
    </location>
</feature>
<evidence type="ECO:0000256" key="2">
    <source>
        <dbReference type="ARBA" id="ARBA00022475"/>
    </source>
</evidence>
<comment type="similarity">
    <text evidence="6">Belongs to the YccS/YhfK family.</text>
</comment>
<dbReference type="EMBL" id="VOQR01000001">
    <property type="protein sequence ID" value="TXC71534.1"/>
    <property type="molecule type" value="Genomic_DNA"/>
</dbReference>
<dbReference type="InterPro" id="IPR049453">
    <property type="entry name" value="Memb_transporter_dom"/>
</dbReference>
<keyword evidence="3 7" id="KW-0812">Transmembrane</keyword>
<evidence type="ECO:0000256" key="6">
    <source>
        <dbReference type="ARBA" id="ARBA00043993"/>
    </source>
</evidence>
<dbReference type="Proteomes" id="UP000321250">
    <property type="component" value="Unassembled WGS sequence"/>
</dbReference>
<gene>
    <name evidence="9" type="ORF">FSB78_11700</name>
</gene>
<dbReference type="OrthoDB" id="7254882at2"/>
<keyword evidence="5 7" id="KW-0472">Membrane</keyword>
<dbReference type="Pfam" id="PF13515">
    <property type="entry name" value="FUSC_2"/>
    <property type="match status" value="1"/>
</dbReference>
<comment type="subcellular location">
    <subcellularLocation>
        <location evidence="1">Cell membrane</location>
        <topology evidence="1">Multi-pass membrane protein</topology>
    </subcellularLocation>
</comment>
<evidence type="ECO:0000256" key="5">
    <source>
        <dbReference type="ARBA" id="ARBA00023136"/>
    </source>
</evidence>
<protein>
    <submittedName>
        <fullName evidence="9">FUSC family protein</fullName>
    </submittedName>
</protein>
<evidence type="ECO:0000256" key="3">
    <source>
        <dbReference type="ARBA" id="ARBA00022692"/>
    </source>
</evidence>
<dbReference type="GO" id="GO:0005886">
    <property type="term" value="C:plasma membrane"/>
    <property type="evidence" value="ECO:0007669"/>
    <property type="project" value="UniProtKB-SubCell"/>
</dbReference>
<proteinExistence type="inferred from homology"/>
<organism evidence="9 10">
    <name type="scientific">Sphingomonas ginsenosidivorax</name>
    <dbReference type="NCBI Taxonomy" id="862135"/>
    <lineage>
        <taxon>Bacteria</taxon>
        <taxon>Pseudomonadati</taxon>
        <taxon>Pseudomonadota</taxon>
        <taxon>Alphaproteobacteria</taxon>
        <taxon>Sphingomonadales</taxon>
        <taxon>Sphingomonadaceae</taxon>
        <taxon>Sphingomonas</taxon>
    </lineage>
</organism>
<keyword evidence="2" id="KW-1003">Cell membrane</keyword>
<feature type="transmembrane region" description="Helical" evidence="7">
    <location>
        <begin position="70"/>
        <end position="88"/>
    </location>
</feature>
<evidence type="ECO:0000256" key="7">
    <source>
        <dbReference type="SAM" id="Phobius"/>
    </source>
</evidence>
<sequence length="372" mass="38931">MPPIASLARTWVHANDAHLRQAVRIMVAVAVTFATYKLIGLQQGYWAVFTVLVVMQGSIGSTLGAALDRLLGTLIGAALGGIGLAFHPEAPLELCAILVVVTGIGGLVAAVRPQLRIAPVTAAIMLLTAPPGLPVQSFVADRIVEIGLGGLIGVLAALLILPARSRDLVVERTVAVLERIGTMLDEQAEALEAGKALPTSPNHRALRNALGAVEAAMKDADRERASRLANHGIPSAIPRTLWRVRNDLTQIGRAIDEALPGNAAAGLAAAAAMSLRAEGALARRCATALTAVKTVDRGTVVAGQAQFAESFDAFRRDPDAQTLDFDQSGRIFGLAFAIGRLHRDLLDLAKRVDEIAGGGRRGSRRGVAPPTD</sequence>